<dbReference type="Pfam" id="PF00665">
    <property type="entry name" value="rve"/>
    <property type="match status" value="1"/>
</dbReference>
<feature type="domain" description="Integrase catalytic" evidence="1">
    <location>
        <begin position="150"/>
        <end position="314"/>
    </location>
</feature>
<organism evidence="2 3">
    <name type="scientific">Hymenobacter endophyticus</name>
    <dbReference type="NCBI Taxonomy" id="3076335"/>
    <lineage>
        <taxon>Bacteria</taxon>
        <taxon>Pseudomonadati</taxon>
        <taxon>Bacteroidota</taxon>
        <taxon>Cytophagia</taxon>
        <taxon>Cytophagales</taxon>
        <taxon>Hymenobacteraceae</taxon>
        <taxon>Hymenobacter</taxon>
    </lineage>
</organism>
<dbReference type="EMBL" id="JAWDJT010000012">
    <property type="protein sequence ID" value="MDU0372059.1"/>
    <property type="molecule type" value="Genomic_DNA"/>
</dbReference>
<dbReference type="PROSITE" id="PS50994">
    <property type="entry name" value="INTEGRASE"/>
    <property type="match status" value="1"/>
</dbReference>
<dbReference type="SUPFAM" id="SSF53098">
    <property type="entry name" value="Ribonuclease H-like"/>
    <property type="match status" value="1"/>
</dbReference>
<gene>
    <name evidence="2" type="ORF">ROI90_16760</name>
</gene>
<dbReference type="PANTHER" id="PTHR46889:SF5">
    <property type="entry name" value="INTEGRASE PROTEIN"/>
    <property type="match status" value="1"/>
</dbReference>
<evidence type="ECO:0000313" key="3">
    <source>
        <dbReference type="Proteomes" id="UP001250698"/>
    </source>
</evidence>
<keyword evidence="3" id="KW-1185">Reference proteome</keyword>
<dbReference type="Gene3D" id="3.30.420.10">
    <property type="entry name" value="Ribonuclease H-like superfamily/Ribonuclease H"/>
    <property type="match status" value="1"/>
</dbReference>
<name>A0ABU3TL02_9BACT</name>
<dbReference type="Proteomes" id="UP001250698">
    <property type="component" value="Unassembled WGS sequence"/>
</dbReference>
<evidence type="ECO:0000313" key="2">
    <source>
        <dbReference type="EMBL" id="MDU0372059.1"/>
    </source>
</evidence>
<dbReference type="InterPro" id="IPR001584">
    <property type="entry name" value="Integrase_cat-core"/>
</dbReference>
<dbReference type="InterPro" id="IPR012337">
    <property type="entry name" value="RNaseH-like_sf"/>
</dbReference>
<dbReference type="NCBIfam" id="NF033516">
    <property type="entry name" value="transpos_IS3"/>
    <property type="match status" value="1"/>
</dbReference>
<proteinExistence type="predicted"/>
<dbReference type="PANTHER" id="PTHR46889">
    <property type="entry name" value="TRANSPOSASE INSF FOR INSERTION SEQUENCE IS3B-RELATED"/>
    <property type="match status" value="1"/>
</dbReference>
<comment type="caution">
    <text evidence="2">The sequence shown here is derived from an EMBL/GenBank/DDBJ whole genome shotgun (WGS) entry which is preliminary data.</text>
</comment>
<reference evidence="2 3" key="1">
    <citation type="submission" date="2023-10" db="EMBL/GenBank/DDBJ databases">
        <title>Hymenobacter endophyticus sp. nov., an isolate from the leaf tissues of wheat.</title>
        <authorList>
            <person name="Dai Y."/>
        </authorList>
    </citation>
    <scope>NUCLEOTIDE SEQUENCE [LARGE SCALE GENOMIC DNA]</scope>
    <source>
        <strain evidence="2 3">ZK17L-C2</strain>
    </source>
</reference>
<evidence type="ECO:0000259" key="1">
    <source>
        <dbReference type="PROSITE" id="PS50994"/>
    </source>
</evidence>
<sequence>MAGALLQKRDSRGRAGTGLEHRKKVRYQVVQLLRVSCPHFCLRRISGVLGFSRQAFYQHQTRQWSSEEREHYVLEQVAQLRKEHGRMGGRKLYYLLEQDLRQQGIKLGRDALFSLLAAHNLLIRKRRRKALTTFSRHRFRKYPNLIRDLTPLRPNQVWVADITYWFTQAGCLYISLLTDAYSRRIMGFAVADTLATVHARRALEMALRQISKRAGSQLIHHSDRGIQYCSQEYLDTLAPFHIQVSMTENSDPLENAIAERVNGILKQEYLSQQPVYSLREAEQHLEQAVFLYNYKRPHLSCDMQSPNQAHASWGPLERRWKNYYKPSTPVSAE</sequence>
<accession>A0ABU3TL02</accession>
<dbReference type="RefSeq" id="WP_139252471.1">
    <property type="nucleotide sequence ID" value="NZ_JAWDJT010000012.1"/>
</dbReference>
<dbReference type="InterPro" id="IPR036397">
    <property type="entry name" value="RNaseH_sf"/>
</dbReference>
<dbReference type="InterPro" id="IPR048020">
    <property type="entry name" value="Transpos_IS3"/>
</dbReference>
<protein>
    <submittedName>
        <fullName evidence="2">IS3 family transposase</fullName>
    </submittedName>
</protein>
<dbReference type="InterPro" id="IPR050900">
    <property type="entry name" value="Transposase_IS3/IS150/IS904"/>
</dbReference>